<dbReference type="NCBIfam" id="TIGR02595">
    <property type="entry name" value="PEP_CTERM"/>
    <property type="match status" value="1"/>
</dbReference>
<dbReference type="InterPro" id="IPR013424">
    <property type="entry name" value="Ice-binding_C"/>
</dbReference>
<gene>
    <name evidence="3" type="ORF">GEV02_28765</name>
</gene>
<evidence type="ECO:0000256" key="1">
    <source>
        <dbReference type="SAM" id="SignalP"/>
    </source>
</evidence>
<organism evidence="3 4">
    <name type="scientific">Rugamonas aquatica</name>
    <dbReference type="NCBI Taxonomy" id="2743357"/>
    <lineage>
        <taxon>Bacteria</taxon>
        <taxon>Pseudomonadati</taxon>
        <taxon>Pseudomonadota</taxon>
        <taxon>Betaproteobacteria</taxon>
        <taxon>Burkholderiales</taxon>
        <taxon>Oxalobacteraceae</taxon>
        <taxon>Telluria group</taxon>
        <taxon>Rugamonas</taxon>
    </lineage>
</organism>
<dbReference type="PROSITE" id="PS51257">
    <property type="entry name" value="PROKAR_LIPOPROTEIN"/>
    <property type="match status" value="1"/>
</dbReference>
<accession>A0A6A7NAI9</accession>
<evidence type="ECO:0000259" key="2">
    <source>
        <dbReference type="Pfam" id="PF07589"/>
    </source>
</evidence>
<protein>
    <submittedName>
        <fullName evidence="3">PEP-CTERM sorting domain-containing protein</fullName>
    </submittedName>
</protein>
<keyword evidence="1" id="KW-0732">Signal</keyword>
<name>A0A6A7NAI9_9BURK</name>
<reference evidence="3 4" key="1">
    <citation type="submission" date="2019-10" db="EMBL/GenBank/DDBJ databases">
        <title>Two novel species isolated from a subtropical stream in China.</title>
        <authorList>
            <person name="Lu H."/>
        </authorList>
    </citation>
    <scope>NUCLEOTIDE SEQUENCE [LARGE SCALE GENOMIC DNA]</scope>
    <source>
        <strain evidence="3 4">FT29W</strain>
    </source>
</reference>
<evidence type="ECO:0000313" key="3">
    <source>
        <dbReference type="EMBL" id="MQA42140.1"/>
    </source>
</evidence>
<dbReference type="RefSeq" id="WP_152841281.1">
    <property type="nucleotide sequence ID" value="NZ_WHUG01000018.1"/>
</dbReference>
<keyword evidence="4" id="KW-1185">Reference proteome</keyword>
<proteinExistence type="predicted"/>
<dbReference type="Pfam" id="PF07589">
    <property type="entry name" value="PEP-CTERM"/>
    <property type="match status" value="1"/>
</dbReference>
<comment type="caution">
    <text evidence="3">The sequence shown here is derived from an EMBL/GenBank/DDBJ whole genome shotgun (WGS) entry which is preliminary data.</text>
</comment>
<evidence type="ECO:0000313" key="4">
    <source>
        <dbReference type="Proteomes" id="UP000440498"/>
    </source>
</evidence>
<sequence>MKTSHVFRRLLASAVLLFACAQSQAGIGYCAPASPSVSSTQTSSGGMFTIDIAASAGGCPSGPSAFDGALSTLIVPYFSDAHASISAPTGWTWHIVSDDRLNVGHGAGALVFSASTASASVAPRSTLSGFLISSAFSGVQATAFQATTVGLFTTDYYFPSATFGYDLMPLIPGSPMAVAALDFPTAPVPEPASWALLALGLAVVWAAAKRNARGWSASIQAQ</sequence>
<dbReference type="EMBL" id="WHUG01000018">
    <property type="protein sequence ID" value="MQA42140.1"/>
    <property type="molecule type" value="Genomic_DNA"/>
</dbReference>
<feature type="signal peptide" evidence="1">
    <location>
        <begin position="1"/>
        <end position="25"/>
    </location>
</feature>
<feature type="domain" description="Ice-binding protein C-terminal" evidence="2">
    <location>
        <begin position="187"/>
        <end position="210"/>
    </location>
</feature>
<dbReference type="AlphaFoldDB" id="A0A6A7NAI9"/>
<dbReference type="Proteomes" id="UP000440498">
    <property type="component" value="Unassembled WGS sequence"/>
</dbReference>
<feature type="chain" id="PRO_5025386370" evidence="1">
    <location>
        <begin position="26"/>
        <end position="222"/>
    </location>
</feature>